<proteinExistence type="predicted"/>
<reference evidence="2 3" key="2">
    <citation type="submission" date="2024-07" db="EMBL/GenBank/DDBJ databases">
        <authorList>
            <person name="Akdeniz Z."/>
        </authorList>
    </citation>
    <scope>NUCLEOTIDE SEQUENCE [LARGE SCALE GENOMIC DNA]</scope>
</reference>
<comment type="caution">
    <text evidence="1">The sequence shown here is derived from an EMBL/GenBank/DDBJ whole genome shotgun (WGS) entry which is preliminary data.</text>
</comment>
<organism evidence="1">
    <name type="scientific">Hexamita inflata</name>
    <dbReference type="NCBI Taxonomy" id="28002"/>
    <lineage>
        <taxon>Eukaryota</taxon>
        <taxon>Metamonada</taxon>
        <taxon>Diplomonadida</taxon>
        <taxon>Hexamitidae</taxon>
        <taxon>Hexamitinae</taxon>
        <taxon>Hexamita</taxon>
    </lineage>
</organism>
<evidence type="ECO:0000313" key="1">
    <source>
        <dbReference type="EMBL" id="CAI9936553.1"/>
    </source>
</evidence>
<dbReference type="Proteomes" id="UP001642409">
    <property type="component" value="Unassembled WGS sequence"/>
</dbReference>
<keyword evidence="3" id="KW-1185">Reference proteome</keyword>
<evidence type="ECO:0000313" key="2">
    <source>
        <dbReference type="EMBL" id="CAL6060249.1"/>
    </source>
</evidence>
<dbReference type="AlphaFoldDB" id="A0AA86UCB4"/>
<evidence type="ECO:0000313" key="3">
    <source>
        <dbReference type="Proteomes" id="UP001642409"/>
    </source>
</evidence>
<dbReference type="EMBL" id="CAXDID020000229">
    <property type="protein sequence ID" value="CAL6060249.1"/>
    <property type="molecule type" value="Genomic_DNA"/>
</dbReference>
<gene>
    <name evidence="1" type="ORF">HINF_LOCUS24198</name>
    <name evidence="2" type="ORF">HINF_LOCUS49135</name>
</gene>
<protein>
    <submittedName>
        <fullName evidence="2">Hypothetical_protein</fullName>
    </submittedName>
</protein>
<reference evidence="1" key="1">
    <citation type="submission" date="2023-06" db="EMBL/GenBank/DDBJ databases">
        <authorList>
            <person name="Kurt Z."/>
        </authorList>
    </citation>
    <scope>NUCLEOTIDE SEQUENCE</scope>
</reference>
<name>A0AA86UCB4_9EUKA</name>
<accession>A0AA86UCB4</accession>
<dbReference type="EMBL" id="CATOUU010000637">
    <property type="protein sequence ID" value="CAI9936553.1"/>
    <property type="molecule type" value="Genomic_DNA"/>
</dbReference>
<sequence length="146" mass="17176">MTRWRSMIQPDPMLTEIIILQAKHQNFQILKQKDTTSTILTLQMHQLDCQQIYFCFRGMILRCDTLVPRFIPAIPGQQCQFKCRTNLGCLRRLFRVTIIEDVDDIEISVRQRYCVTKFGFMDCHDLRDEDGMIKLSLSADDKVTVK</sequence>